<dbReference type="AlphaFoldDB" id="A0AAX0UCI5"/>
<evidence type="ECO:0000313" key="3">
    <source>
        <dbReference type="Proteomes" id="UP000231878"/>
    </source>
</evidence>
<gene>
    <name evidence="2" type="ORF">CWD88_09370</name>
</gene>
<evidence type="ECO:0000313" key="2">
    <source>
        <dbReference type="EMBL" id="PJO66444.1"/>
    </source>
</evidence>
<dbReference type="Proteomes" id="UP000231878">
    <property type="component" value="Unassembled WGS sequence"/>
</dbReference>
<organism evidence="2 3">
    <name type="scientific">Burkholderia pseudomallei</name>
    <name type="common">Pseudomonas pseudomallei</name>
    <dbReference type="NCBI Taxonomy" id="28450"/>
    <lineage>
        <taxon>Bacteria</taxon>
        <taxon>Pseudomonadati</taxon>
        <taxon>Pseudomonadota</taxon>
        <taxon>Betaproteobacteria</taxon>
        <taxon>Burkholderiales</taxon>
        <taxon>Burkholderiaceae</taxon>
        <taxon>Burkholderia</taxon>
        <taxon>pseudomallei group</taxon>
    </lineage>
</organism>
<accession>A0AAX0UCI5</accession>
<evidence type="ECO:0000256" key="1">
    <source>
        <dbReference type="SAM" id="MobiDB-lite"/>
    </source>
</evidence>
<name>A0AAX0UCI5_BURPE</name>
<feature type="compositionally biased region" description="Basic and acidic residues" evidence="1">
    <location>
        <begin position="1"/>
        <end position="10"/>
    </location>
</feature>
<dbReference type="EMBL" id="PHRB01000007">
    <property type="protein sequence ID" value="PJO66444.1"/>
    <property type="molecule type" value="Genomic_DNA"/>
</dbReference>
<comment type="caution">
    <text evidence="2">The sequence shown here is derived from an EMBL/GenBank/DDBJ whole genome shotgun (WGS) entry which is preliminary data.</text>
</comment>
<reference evidence="2 3" key="1">
    <citation type="submission" date="2017-11" db="EMBL/GenBank/DDBJ databases">
        <title>Molecular characterization of Burkholderia pseudomallei and closely related isolates from Vietnam.</title>
        <authorList>
            <person name="Ustinov D.V."/>
            <person name="Antonov A.S."/>
            <person name="Avdusheva E.F."/>
            <person name="Shpak I.M."/>
            <person name="Zakharova I.B."/>
            <person name="Thi L.A."/>
            <person name="Teteryatnikova N."/>
            <person name="Lopasteyskaya Y.A."/>
            <person name="Kuzyutina J.A."/>
            <person name="Ngo T.N."/>
            <person name="Victorov D.V."/>
        </authorList>
    </citation>
    <scope>NUCLEOTIDE SEQUENCE [LARGE SCALE GENOMIC DNA]</scope>
    <source>
        <strain evidence="2 3">V1512</strain>
    </source>
</reference>
<sequence length="133" mass="15068">MREMRVENAARRPRQTARSYPTRRPPNRRMTGNLHDPPSSCYYVASFNSLRLSFISVTRPFGRVPRLVARNFAHKKARLRAAFFVSTPSKGIQPAAYATRCAGSPTVPMRRSFLTSASARRPSEPRRSVSVMD</sequence>
<protein>
    <submittedName>
        <fullName evidence="2">Proline/betaine transporter</fullName>
    </submittedName>
</protein>
<feature type="region of interest" description="Disordered" evidence="1">
    <location>
        <begin position="113"/>
        <end position="133"/>
    </location>
</feature>
<proteinExistence type="predicted"/>
<feature type="region of interest" description="Disordered" evidence="1">
    <location>
        <begin position="1"/>
        <end position="37"/>
    </location>
</feature>